<sequence>MSASIPSADAPLESVTTTLLKTLQADGYYALFLKFPTLANNIRNARLNPSFRKVHIGTEKTVSSFDSELKLGWTLAKLTAAIPKKGLEAIMRGTVAYDSITDPNIGWYPRKGPGIYVVGLAVSGRAGKWLSRNEIEQLRRLIKQYCRGYMALVNGASVSNSDVLFVRSVDGQFPGSVKGRKSRFIDNADELARVNALHEALGRRCSTQSDPTGDVFQIQSPLYVGCSDKLQNRTQDYLKPNVNNINKPLGLTMSLTSETGKPAQVFVQVENQLPVAERLVTTLANSYVCQDGFNATEAGGKLGGAKVADFAEAEIKVYARNKHLEENIDAVLNDTVDRIDCLTKLEDLIAVQNDVDRHVEEIRTLHSATSKQRPEL</sequence>
<accession>A0ABR1HE80</accession>
<gene>
    <name evidence="1" type="ORF">QQZ08_010853</name>
</gene>
<evidence type="ECO:0000313" key="1">
    <source>
        <dbReference type="EMBL" id="KAK7419483.1"/>
    </source>
</evidence>
<dbReference type="Proteomes" id="UP001498421">
    <property type="component" value="Unassembled WGS sequence"/>
</dbReference>
<keyword evidence="2" id="KW-1185">Reference proteome</keyword>
<reference evidence="1 2" key="1">
    <citation type="journal article" date="2025" name="Microbiol. Resour. Announc.">
        <title>Draft genome sequences for Neonectria magnoliae and Neonectria punicea, canker pathogens of Liriodendron tulipifera and Acer saccharum in West Virginia.</title>
        <authorList>
            <person name="Petronek H.M."/>
            <person name="Kasson M.T."/>
            <person name="Metheny A.M."/>
            <person name="Stauder C.M."/>
            <person name="Lovett B."/>
            <person name="Lynch S.C."/>
            <person name="Garnas J.R."/>
            <person name="Kasson L.R."/>
            <person name="Stajich J.E."/>
        </authorList>
    </citation>
    <scope>NUCLEOTIDE SEQUENCE [LARGE SCALE GENOMIC DNA]</scope>
    <source>
        <strain evidence="1 2">NRRL 64651</strain>
    </source>
</reference>
<proteinExistence type="predicted"/>
<comment type="caution">
    <text evidence="1">The sequence shown here is derived from an EMBL/GenBank/DDBJ whole genome shotgun (WGS) entry which is preliminary data.</text>
</comment>
<organism evidence="1 2">
    <name type="scientific">Neonectria magnoliae</name>
    <dbReference type="NCBI Taxonomy" id="2732573"/>
    <lineage>
        <taxon>Eukaryota</taxon>
        <taxon>Fungi</taxon>
        <taxon>Dikarya</taxon>
        <taxon>Ascomycota</taxon>
        <taxon>Pezizomycotina</taxon>
        <taxon>Sordariomycetes</taxon>
        <taxon>Hypocreomycetidae</taxon>
        <taxon>Hypocreales</taxon>
        <taxon>Nectriaceae</taxon>
        <taxon>Neonectria</taxon>
    </lineage>
</organism>
<name>A0ABR1HE80_9HYPO</name>
<feature type="non-terminal residue" evidence="1">
    <location>
        <position position="376"/>
    </location>
</feature>
<evidence type="ECO:0000313" key="2">
    <source>
        <dbReference type="Proteomes" id="UP001498421"/>
    </source>
</evidence>
<dbReference type="EMBL" id="JAZAVK010000149">
    <property type="protein sequence ID" value="KAK7419483.1"/>
    <property type="molecule type" value="Genomic_DNA"/>
</dbReference>
<protein>
    <submittedName>
        <fullName evidence="1">Uncharacterized protein</fullName>
    </submittedName>
</protein>